<accession>A0A3P7UQW6</accession>
<dbReference type="EMBL" id="UZAH01002735">
    <property type="protein sequence ID" value="VDO22883.1"/>
    <property type="molecule type" value="Genomic_DNA"/>
</dbReference>
<dbReference type="AlphaFoldDB" id="A0A183F7C2"/>
<reference evidence="2 3" key="1">
    <citation type="submission" date="2018-11" db="EMBL/GenBank/DDBJ databases">
        <authorList>
            <consortium name="Pathogen Informatics"/>
        </authorList>
    </citation>
    <scope>NUCLEOTIDE SEQUENCE [LARGE SCALE GENOMIC DNA]</scope>
</reference>
<organism evidence="3 4">
    <name type="scientific">Heligmosomoides polygyrus</name>
    <name type="common">Parasitic roundworm</name>
    <dbReference type="NCBI Taxonomy" id="6339"/>
    <lineage>
        <taxon>Eukaryota</taxon>
        <taxon>Metazoa</taxon>
        <taxon>Ecdysozoa</taxon>
        <taxon>Nematoda</taxon>
        <taxon>Chromadorea</taxon>
        <taxon>Rhabditida</taxon>
        <taxon>Rhabditina</taxon>
        <taxon>Rhabditomorpha</taxon>
        <taxon>Strongyloidea</taxon>
        <taxon>Heligmosomidae</taxon>
        <taxon>Heligmosomoides</taxon>
    </lineage>
</organism>
<keyword evidence="3" id="KW-1185">Reference proteome</keyword>
<dbReference type="WBParaSite" id="HPBE_0000206401-mRNA-1">
    <property type="protein sequence ID" value="HPBE_0000206401-mRNA-1"/>
    <property type="gene ID" value="HPBE_0000206401"/>
</dbReference>
<evidence type="ECO:0000256" key="1">
    <source>
        <dbReference type="SAM" id="MobiDB-lite"/>
    </source>
</evidence>
<sequence length="165" mass="18690">MTSTTDTADHKSASSEISSSSNNEMDKQAASKRVITGREILTQYFKGDAVALITYRKICNALEILPKWEAPAKIQFLEQFLNISDMLDNRCTQLVINLSRLNWQVIPEQIMERYLSMLCDVAIRQVARSLEEGGDTVLALTAEEQDKFYGMAHRTIAHILQCFPM</sequence>
<dbReference type="OrthoDB" id="26970at2759"/>
<feature type="region of interest" description="Disordered" evidence="1">
    <location>
        <begin position="1"/>
        <end position="25"/>
    </location>
</feature>
<reference evidence="4" key="2">
    <citation type="submission" date="2019-09" db="UniProtKB">
        <authorList>
            <consortium name="WormBaseParasite"/>
        </authorList>
    </citation>
    <scope>IDENTIFICATION</scope>
</reference>
<evidence type="ECO:0000313" key="3">
    <source>
        <dbReference type="Proteomes" id="UP000050761"/>
    </source>
</evidence>
<evidence type="ECO:0000313" key="2">
    <source>
        <dbReference type="EMBL" id="VDO22883.1"/>
    </source>
</evidence>
<proteinExistence type="predicted"/>
<protein>
    <submittedName>
        <fullName evidence="4">RNA polymerase III subunit C3</fullName>
    </submittedName>
</protein>
<accession>A0A183F7C2</accession>
<evidence type="ECO:0000313" key="4">
    <source>
        <dbReference type="WBParaSite" id="HPBE_0000206401-mRNA-1"/>
    </source>
</evidence>
<gene>
    <name evidence="2" type="ORF">HPBE_LOCUS2065</name>
</gene>
<dbReference type="Proteomes" id="UP000050761">
    <property type="component" value="Unassembled WGS sequence"/>
</dbReference>
<name>A0A183F7C2_HELPZ</name>